<reference evidence="1 2" key="1">
    <citation type="journal article" date="2011" name="Stand. Genomic Sci.">
        <title>Non-contiguous finished genome sequence and contextual data of the filamentous soil bacterium Ktedonobacter racemifer type strain (SOSP1-21).</title>
        <authorList>
            <person name="Chang Y.J."/>
            <person name="Land M."/>
            <person name="Hauser L."/>
            <person name="Chertkov O."/>
            <person name="Del Rio T.G."/>
            <person name="Nolan M."/>
            <person name="Copeland A."/>
            <person name="Tice H."/>
            <person name="Cheng J.F."/>
            <person name="Lucas S."/>
            <person name="Han C."/>
            <person name="Goodwin L."/>
            <person name="Pitluck S."/>
            <person name="Ivanova N."/>
            <person name="Ovchinikova G."/>
            <person name="Pati A."/>
            <person name="Chen A."/>
            <person name="Palaniappan K."/>
            <person name="Mavromatis K."/>
            <person name="Liolios K."/>
            <person name="Brettin T."/>
            <person name="Fiebig A."/>
            <person name="Rohde M."/>
            <person name="Abt B."/>
            <person name="Goker M."/>
            <person name="Detter J.C."/>
            <person name="Woyke T."/>
            <person name="Bristow J."/>
            <person name="Eisen J.A."/>
            <person name="Markowitz V."/>
            <person name="Hugenholtz P."/>
            <person name="Kyrpides N.C."/>
            <person name="Klenk H.P."/>
            <person name="Lapidus A."/>
        </authorList>
    </citation>
    <scope>NUCLEOTIDE SEQUENCE [LARGE SCALE GENOMIC DNA]</scope>
    <source>
        <strain evidence="2">DSM 44963</strain>
    </source>
</reference>
<dbReference type="InParanoid" id="D6TF55"/>
<gene>
    <name evidence="1" type="ORF">Krac_12076</name>
</gene>
<comment type="caution">
    <text evidence="1">The sequence shown here is derived from an EMBL/GenBank/DDBJ whole genome shotgun (WGS) entry which is preliminary data.</text>
</comment>
<organism evidence="1 2">
    <name type="scientific">Ktedonobacter racemifer DSM 44963</name>
    <dbReference type="NCBI Taxonomy" id="485913"/>
    <lineage>
        <taxon>Bacteria</taxon>
        <taxon>Bacillati</taxon>
        <taxon>Chloroflexota</taxon>
        <taxon>Ktedonobacteria</taxon>
        <taxon>Ktedonobacterales</taxon>
        <taxon>Ktedonobacteraceae</taxon>
        <taxon>Ktedonobacter</taxon>
    </lineage>
</organism>
<evidence type="ECO:0000313" key="1">
    <source>
        <dbReference type="EMBL" id="EFH90455.1"/>
    </source>
</evidence>
<proteinExistence type="predicted"/>
<dbReference type="Proteomes" id="UP000004508">
    <property type="component" value="Unassembled WGS sequence"/>
</dbReference>
<evidence type="ECO:0000313" key="2">
    <source>
        <dbReference type="Proteomes" id="UP000004508"/>
    </source>
</evidence>
<dbReference type="AlphaFoldDB" id="D6TF55"/>
<dbReference type="EMBL" id="ADVG01000001">
    <property type="protein sequence ID" value="EFH90455.1"/>
    <property type="molecule type" value="Genomic_DNA"/>
</dbReference>
<name>D6TF55_KTERA</name>
<accession>D6TF55</accession>
<keyword evidence="2" id="KW-1185">Reference proteome</keyword>
<sequence length="46" mass="5511">MGVTEENSIALFSVILFPEYLFLQKRGRNNRKRRIAFTQRYTVVTF</sequence>
<protein>
    <submittedName>
        <fullName evidence="1">Uncharacterized protein</fullName>
    </submittedName>
</protein>